<organism evidence="2 3">
    <name type="scientific">Dysgonomonas alginatilytica</name>
    <dbReference type="NCBI Taxonomy" id="1605892"/>
    <lineage>
        <taxon>Bacteria</taxon>
        <taxon>Pseudomonadati</taxon>
        <taxon>Bacteroidota</taxon>
        <taxon>Bacteroidia</taxon>
        <taxon>Bacteroidales</taxon>
        <taxon>Dysgonomonadaceae</taxon>
        <taxon>Dysgonomonas</taxon>
    </lineage>
</organism>
<keyword evidence="3" id="KW-1185">Reference proteome</keyword>
<dbReference type="Proteomes" id="UP000247973">
    <property type="component" value="Unassembled WGS sequence"/>
</dbReference>
<keyword evidence="1" id="KW-0472">Membrane</keyword>
<accession>A0A2V3PJR7</accession>
<dbReference type="Gene3D" id="1.10.10.1320">
    <property type="entry name" value="Anti-sigma factor, zinc-finger domain"/>
    <property type="match status" value="1"/>
</dbReference>
<sequence>MNKDCPYSKKDIWNYYSNALSQEEEVAMQEHILLCNTCKTKLKQLRELGRILDEENIETNHIEIERKNPIRKYLIIAASIAALILAVFLIIPTSEKTDYPIDEINGDSYSTGDSSKVDSLKIEMKLDTIY</sequence>
<gene>
    <name evidence="2" type="ORF">CLV62_14430</name>
</gene>
<dbReference type="RefSeq" id="WP_110312569.1">
    <property type="nucleotide sequence ID" value="NZ_QICL01000044.1"/>
</dbReference>
<evidence type="ECO:0000313" key="2">
    <source>
        <dbReference type="EMBL" id="PXV58818.1"/>
    </source>
</evidence>
<evidence type="ECO:0000256" key="1">
    <source>
        <dbReference type="SAM" id="Phobius"/>
    </source>
</evidence>
<feature type="transmembrane region" description="Helical" evidence="1">
    <location>
        <begin position="73"/>
        <end position="91"/>
    </location>
</feature>
<dbReference type="EMBL" id="QICL01000044">
    <property type="protein sequence ID" value="PXV58818.1"/>
    <property type="molecule type" value="Genomic_DNA"/>
</dbReference>
<proteinExistence type="predicted"/>
<evidence type="ECO:0000313" key="3">
    <source>
        <dbReference type="Proteomes" id="UP000247973"/>
    </source>
</evidence>
<reference evidence="2 3" key="1">
    <citation type="submission" date="2018-03" db="EMBL/GenBank/DDBJ databases">
        <title>Genomic Encyclopedia of Archaeal and Bacterial Type Strains, Phase II (KMG-II): from individual species to whole genera.</title>
        <authorList>
            <person name="Goeker M."/>
        </authorList>
    </citation>
    <scope>NUCLEOTIDE SEQUENCE [LARGE SCALE GENOMIC DNA]</scope>
    <source>
        <strain evidence="2 3">DSM 100214</strain>
    </source>
</reference>
<protein>
    <submittedName>
        <fullName evidence="2">Uncharacterized protein</fullName>
    </submittedName>
</protein>
<comment type="caution">
    <text evidence="2">The sequence shown here is derived from an EMBL/GenBank/DDBJ whole genome shotgun (WGS) entry which is preliminary data.</text>
</comment>
<dbReference type="AlphaFoldDB" id="A0A2V3PJR7"/>
<dbReference type="InterPro" id="IPR041916">
    <property type="entry name" value="Anti_sigma_zinc_sf"/>
</dbReference>
<keyword evidence="1" id="KW-0812">Transmembrane</keyword>
<keyword evidence="1" id="KW-1133">Transmembrane helix</keyword>
<name>A0A2V3PJR7_9BACT</name>